<evidence type="ECO:0000313" key="3">
    <source>
        <dbReference type="Proteomes" id="UP000325008"/>
    </source>
</evidence>
<keyword evidence="3" id="KW-1185">Reference proteome</keyword>
<organism evidence="2 3">
    <name type="scientific">Pseudozyma antarctica</name>
    <name type="common">Yeast</name>
    <name type="synonym">Candida antarctica</name>
    <dbReference type="NCBI Taxonomy" id="84753"/>
    <lineage>
        <taxon>Eukaryota</taxon>
        <taxon>Fungi</taxon>
        <taxon>Dikarya</taxon>
        <taxon>Basidiomycota</taxon>
        <taxon>Ustilaginomycotina</taxon>
        <taxon>Ustilaginomycetes</taxon>
        <taxon>Ustilaginales</taxon>
        <taxon>Ustilaginaceae</taxon>
        <taxon>Moesziomyces</taxon>
    </lineage>
</organism>
<feature type="region of interest" description="Disordered" evidence="1">
    <location>
        <begin position="44"/>
        <end position="74"/>
    </location>
</feature>
<dbReference type="RefSeq" id="XP_014658220.1">
    <property type="nucleotide sequence ID" value="XM_014802734.1"/>
</dbReference>
<comment type="caution">
    <text evidence="2">The sequence shown here is derived from an EMBL/GenBank/DDBJ whole genome shotgun (WGS) entry which is preliminary data.</text>
</comment>
<feature type="region of interest" description="Disordered" evidence="1">
    <location>
        <begin position="89"/>
        <end position="112"/>
    </location>
</feature>
<proteinExistence type="predicted"/>
<dbReference type="Proteomes" id="UP000325008">
    <property type="component" value="Unassembled WGS sequence"/>
</dbReference>
<dbReference type="EMBL" id="OOIQ01000003">
    <property type="protein sequence ID" value="SPO44162.1"/>
    <property type="molecule type" value="Genomic_DNA"/>
</dbReference>
<evidence type="ECO:0000256" key="1">
    <source>
        <dbReference type="SAM" id="MobiDB-lite"/>
    </source>
</evidence>
<dbReference type="OrthoDB" id="10515402at2759"/>
<feature type="compositionally biased region" description="Polar residues" evidence="1">
    <location>
        <begin position="44"/>
        <end position="59"/>
    </location>
</feature>
<sequence length="178" mass="19442">MLKGATPTLRAAVAYNSDRGSARLCSASVGTLCARDQERIGIADTTTPQVPLSPLSHSDSQNDSHRGRSAAIPTSARSRFPPFVRLDAPSLSSTASPDVRGVHASEKGNPNNALQLQDHIRSLLGGPSQATRSEFARFLRSFQQGSFKAAREWDSRPAVCLFRWNRRPVPRRIGRSFM</sequence>
<gene>
    <name evidence="2" type="ORF">PSANT_01847</name>
</gene>
<protein>
    <submittedName>
        <fullName evidence="2">Uncharacterized protein</fullName>
    </submittedName>
</protein>
<evidence type="ECO:0000313" key="2">
    <source>
        <dbReference type="EMBL" id="SPO44162.1"/>
    </source>
</evidence>
<dbReference type="AlphaFoldDB" id="A0A5C3FID9"/>
<reference evidence="2" key="1">
    <citation type="submission" date="2018-03" db="EMBL/GenBank/DDBJ databases">
        <authorList>
            <person name="Guldener U."/>
        </authorList>
    </citation>
    <scope>NUCLEOTIDE SEQUENCE [LARGE SCALE GENOMIC DNA]</scope>
    <source>
        <strain evidence="2">ATCC34888</strain>
    </source>
</reference>
<name>A0A5C3FID9_PSEA2</name>
<accession>A0A5C3FID9</accession>